<evidence type="ECO:0000313" key="9">
    <source>
        <dbReference type="EMBL" id="KVI05662.1"/>
    </source>
</evidence>
<comment type="subcellular location">
    <subcellularLocation>
        <location evidence="1 5">Nucleus</location>
    </subcellularLocation>
</comment>
<organism evidence="9 10">
    <name type="scientific">Cynara cardunculus var. scolymus</name>
    <name type="common">Globe artichoke</name>
    <name type="synonym">Cynara scolymus</name>
    <dbReference type="NCBI Taxonomy" id="59895"/>
    <lineage>
        <taxon>Eukaryota</taxon>
        <taxon>Viridiplantae</taxon>
        <taxon>Streptophyta</taxon>
        <taxon>Embryophyta</taxon>
        <taxon>Tracheophyta</taxon>
        <taxon>Spermatophyta</taxon>
        <taxon>Magnoliopsida</taxon>
        <taxon>eudicotyledons</taxon>
        <taxon>Gunneridae</taxon>
        <taxon>Pentapetalae</taxon>
        <taxon>asterids</taxon>
        <taxon>campanulids</taxon>
        <taxon>Asterales</taxon>
        <taxon>Asteraceae</taxon>
        <taxon>Carduoideae</taxon>
        <taxon>Cardueae</taxon>
        <taxon>Carduinae</taxon>
        <taxon>Cynara</taxon>
    </lineage>
</organism>
<dbReference type="Pfam" id="PF03789">
    <property type="entry name" value="ELK"/>
    <property type="match status" value="1"/>
</dbReference>
<dbReference type="InterPro" id="IPR050224">
    <property type="entry name" value="TALE_homeobox"/>
</dbReference>
<dbReference type="PROSITE" id="PS50071">
    <property type="entry name" value="HOMEOBOX_2"/>
    <property type="match status" value="1"/>
</dbReference>
<dbReference type="InterPro" id="IPR005539">
    <property type="entry name" value="ELK_dom"/>
</dbReference>
<dbReference type="GO" id="GO:0003677">
    <property type="term" value="F:DNA binding"/>
    <property type="evidence" value="ECO:0007669"/>
    <property type="project" value="UniProtKB-UniRule"/>
</dbReference>
<dbReference type="STRING" id="59895.A0A103YAR7"/>
<feature type="non-terminal residue" evidence="9">
    <location>
        <position position="1"/>
    </location>
</feature>
<dbReference type="InterPro" id="IPR001356">
    <property type="entry name" value="HD"/>
</dbReference>
<evidence type="ECO:0000259" key="8">
    <source>
        <dbReference type="PROSITE" id="PS51213"/>
    </source>
</evidence>
<reference evidence="9 10" key="1">
    <citation type="journal article" date="2016" name="Sci. Rep.">
        <title>The genome sequence of the outbreeding globe artichoke constructed de novo incorporating a phase-aware low-pass sequencing strategy of F1 progeny.</title>
        <authorList>
            <person name="Scaglione D."/>
            <person name="Reyes-Chin-Wo S."/>
            <person name="Acquadro A."/>
            <person name="Froenicke L."/>
            <person name="Portis E."/>
            <person name="Beitel C."/>
            <person name="Tirone M."/>
            <person name="Mauro R."/>
            <person name="Lo Monaco A."/>
            <person name="Mauromicale G."/>
            <person name="Faccioli P."/>
            <person name="Cattivelli L."/>
            <person name="Rieseberg L."/>
            <person name="Michelmore R."/>
            <person name="Lanteri S."/>
        </authorList>
    </citation>
    <scope>NUCLEOTIDE SEQUENCE [LARGE SCALE GENOMIC DNA]</scope>
    <source>
        <strain evidence="9">2C</strain>
    </source>
</reference>
<keyword evidence="10" id="KW-1185">Reference proteome</keyword>
<gene>
    <name evidence="9" type="ORF">Ccrd_016007</name>
</gene>
<accession>A0A103YAR7</accession>
<dbReference type="SMART" id="SM00389">
    <property type="entry name" value="HOX"/>
    <property type="match status" value="1"/>
</dbReference>
<proteinExistence type="inferred from homology"/>
<dbReference type="InterPro" id="IPR008422">
    <property type="entry name" value="KN_HD"/>
</dbReference>
<feature type="domain" description="Homeobox" evidence="7">
    <location>
        <begin position="84"/>
        <end position="147"/>
    </location>
</feature>
<dbReference type="AlphaFoldDB" id="A0A103YAR7"/>
<comment type="similarity">
    <text evidence="6">Belongs to the TALE/KNOX homeobox family.</text>
</comment>
<evidence type="ECO:0000256" key="1">
    <source>
        <dbReference type="ARBA" id="ARBA00004123"/>
    </source>
</evidence>
<dbReference type="Gene3D" id="1.10.10.60">
    <property type="entry name" value="Homeodomain-like"/>
    <property type="match status" value="1"/>
</dbReference>
<dbReference type="GO" id="GO:0005634">
    <property type="term" value="C:nucleus"/>
    <property type="evidence" value="ECO:0007669"/>
    <property type="project" value="UniProtKB-SubCell"/>
</dbReference>
<keyword evidence="4 5" id="KW-0539">Nucleus</keyword>
<dbReference type="InterPro" id="IPR009057">
    <property type="entry name" value="Homeodomain-like_sf"/>
</dbReference>
<evidence type="ECO:0000259" key="7">
    <source>
        <dbReference type="PROSITE" id="PS50071"/>
    </source>
</evidence>
<dbReference type="EMBL" id="LEKV01001865">
    <property type="protein sequence ID" value="KVI05662.1"/>
    <property type="molecule type" value="Genomic_DNA"/>
</dbReference>
<evidence type="ECO:0008006" key="11">
    <source>
        <dbReference type="Google" id="ProtNLM"/>
    </source>
</evidence>
<comment type="caution">
    <text evidence="9">The sequence shown here is derived from an EMBL/GenBank/DDBJ whole genome shotgun (WGS) entry which is preliminary data.</text>
</comment>
<dbReference type="SUPFAM" id="SSF46689">
    <property type="entry name" value="Homeodomain-like"/>
    <property type="match status" value="1"/>
</dbReference>
<evidence type="ECO:0000256" key="4">
    <source>
        <dbReference type="ARBA" id="ARBA00023242"/>
    </source>
</evidence>
<dbReference type="PROSITE" id="PS51213">
    <property type="entry name" value="ELK"/>
    <property type="match status" value="1"/>
</dbReference>
<evidence type="ECO:0000256" key="5">
    <source>
        <dbReference type="PROSITE-ProRule" id="PRU00108"/>
    </source>
</evidence>
<dbReference type="CDD" id="cd00086">
    <property type="entry name" value="homeodomain"/>
    <property type="match status" value="1"/>
</dbReference>
<keyword evidence="2 5" id="KW-0238">DNA-binding</keyword>
<feature type="DNA-binding region" description="Homeobox; TALE-type" evidence="5">
    <location>
        <begin position="85"/>
        <end position="148"/>
    </location>
</feature>
<evidence type="ECO:0000256" key="6">
    <source>
        <dbReference type="PROSITE-ProRule" id="PRU00559"/>
    </source>
</evidence>
<evidence type="ECO:0000256" key="3">
    <source>
        <dbReference type="ARBA" id="ARBA00023155"/>
    </source>
</evidence>
<dbReference type="Pfam" id="PF05920">
    <property type="entry name" value="Homeobox_KN"/>
    <property type="match status" value="1"/>
</dbReference>
<dbReference type="Proteomes" id="UP000243975">
    <property type="component" value="Unassembled WGS sequence"/>
</dbReference>
<dbReference type="InterPro" id="IPR017970">
    <property type="entry name" value="Homeobox_CS"/>
</dbReference>
<feature type="domain" description="ELK" evidence="8">
    <location>
        <begin position="64"/>
        <end position="84"/>
    </location>
</feature>
<name>A0A103YAR7_CYNCS</name>
<dbReference type="GO" id="GO:0000981">
    <property type="term" value="F:DNA-binding transcription factor activity, RNA polymerase II-specific"/>
    <property type="evidence" value="ECO:0007669"/>
    <property type="project" value="InterPro"/>
</dbReference>
<protein>
    <recommendedName>
        <fullName evidence="11">ELK-like protein</fullName>
    </recommendedName>
</protein>
<sequence>MEMGSRMKGVRSFGFLKRRQSQWPDMQLLIRSRGGGGGSVDEVTISSEEEFSGGETDNAQMSQELKDTLLRKFGGRIGSLKQEFTKKKKKGKLPKEARQTLLEWWNSHYKWPYPTEGDKISLAETTGLDPKQINNWFINQRKRHWKPPENMQLAVMGGGLPGQHFYDD</sequence>
<evidence type="ECO:0000313" key="10">
    <source>
        <dbReference type="Proteomes" id="UP000243975"/>
    </source>
</evidence>
<evidence type="ECO:0000256" key="2">
    <source>
        <dbReference type="ARBA" id="ARBA00023125"/>
    </source>
</evidence>
<dbReference type="SMART" id="SM01188">
    <property type="entry name" value="ELK"/>
    <property type="match status" value="1"/>
</dbReference>
<dbReference type="PROSITE" id="PS00027">
    <property type="entry name" value="HOMEOBOX_1"/>
    <property type="match status" value="1"/>
</dbReference>
<dbReference type="PANTHER" id="PTHR11850">
    <property type="entry name" value="HOMEOBOX PROTEIN TRANSCRIPTION FACTORS"/>
    <property type="match status" value="1"/>
</dbReference>
<keyword evidence="3 5" id="KW-0371">Homeobox</keyword>
<dbReference type="Gramene" id="KVI05662">
    <property type="protein sequence ID" value="KVI05662"/>
    <property type="gene ID" value="Ccrd_016007"/>
</dbReference>
<dbReference type="OMA" id="MEVTIHC"/>